<evidence type="ECO:0000313" key="3">
    <source>
        <dbReference type="Proteomes" id="UP000051950"/>
    </source>
</evidence>
<name>A0A0T5VL38_9SPHI</name>
<dbReference type="SMART" id="SM00332">
    <property type="entry name" value="PP2Cc"/>
    <property type="match status" value="1"/>
</dbReference>
<dbReference type="GO" id="GO:0004722">
    <property type="term" value="F:protein serine/threonine phosphatase activity"/>
    <property type="evidence" value="ECO:0007669"/>
    <property type="project" value="InterPro"/>
</dbReference>
<evidence type="ECO:0000313" key="2">
    <source>
        <dbReference type="EMBL" id="KRT14578.1"/>
    </source>
</evidence>
<dbReference type="AlphaFoldDB" id="A0A0T5VL38"/>
<dbReference type="OrthoDB" id="9801841at2"/>
<feature type="domain" description="PPM-type phosphatase" evidence="1">
    <location>
        <begin position="5"/>
        <end position="247"/>
    </location>
</feature>
<keyword evidence="3" id="KW-1185">Reference proteome</keyword>
<accession>A0A0T5VL38</accession>
<proteinExistence type="predicted"/>
<organism evidence="2 3">
    <name type="scientific">Pedobacter ginsenosidimutans</name>
    <dbReference type="NCBI Taxonomy" id="687842"/>
    <lineage>
        <taxon>Bacteria</taxon>
        <taxon>Pseudomonadati</taxon>
        <taxon>Bacteroidota</taxon>
        <taxon>Sphingobacteriia</taxon>
        <taxon>Sphingobacteriales</taxon>
        <taxon>Sphingobacteriaceae</taxon>
        <taxon>Pedobacter</taxon>
    </lineage>
</organism>
<reference evidence="2 3" key="1">
    <citation type="submission" date="2015-11" db="EMBL/GenBank/DDBJ databases">
        <title>Sequence of Pedobacter ginsenosidimutans.</title>
        <authorList>
            <person name="Carson E."/>
            <person name="Keyser V."/>
            <person name="Newman J."/>
            <person name="Miller J."/>
        </authorList>
    </citation>
    <scope>NUCLEOTIDE SEQUENCE [LARGE SCALE GENOMIC DNA]</scope>
    <source>
        <strain evidence="2 3">KACC 14530</strain>
    </source>
</reference>
<dbReference type="PROSITE" id="PS51746">
    <property type="entry name" value="PPM_2"/>
    <property type="match status" value="1"/>
</dbReference>
<dbReference type="PANTHER" id="PTHR13832:SF827">
    <property type="entry name" value="PROTEIN PHOSPHATASE 1L"/>
    <property type="match status" value="1"/>
</dbReference>
<dbReference type="SMART" id="SM00331">
    <property type="entry name" value="PP2C_SIG"/>
    <property type="match status" value="1"/>
</dbReference>
<dbReference type="Gene3D" id="3.60.40.10">
    <property type="entry name" value="PPM-type phosphatase domain"/>
    <property type="match status" value="1"/>
</dbReference>
<dbReference type="RefSeq" id="WP_057933801.1">
    <property type="nucleotide sequence ID" value="NZ_LMZQ01000016.1"/>
</dbReference>
<dbReference type="Proteomes" id="UP000051950">
    <property type="component" value="Unassembled WGS sequence"/>
</dbReference>
<evidence type="ECO:0000259" key="1">
    <source>
        <dbReference type="PROSITE" id="PS51746"/>
    </source>
</evidence>
<dbReference type="InterPro" id="IPR001932">
    <property type="entry name" value="PPM-type_phosphatase-like_dom"/>
</dbReference>
<dbReference type="InterPro" id="IPR015655">
    <property type="entry name" value="PP2C"/>
</dbReference>
<dbReference type="PANTHER" id="PTHR13832">
    <property type="entry name" value="PROTEIN PHOSPHATASE 2C"/>
    <property type="match status" value="1"/>
</dbReference>
<dbReference type="CDD" id="cd00143">
    <property type="entry name" value="PP2Cc"/>
    <property type="match status" value="1"/>
</dbReference>
<gene>
    <name evidence="2" type="ORF">ASU31_18710</name>
</gene>
<sequence length="481" mass="52795">MDKHFLGLTDTGKSRDNNEDSFIVKSLINDQLILAAVIDGVGGYHGGEVAAGIATEQISMQFSDRPADPISEMIMAFRNTNEMIIAKKQKETDLSEMACVATMVIADIEHNQFYYAHVGDTRLYLLRDGSLIKISKDHSFVGFLEDSGRLDEAAAMQHPKRNEINKAIGFSDQIATDESYIETGQSPFLPGDLLLLCSDGLTDMVNRQDITTLLLQGDTLAKKAGNLIALANENGGRDNITVVLLQNNKEPQKVMPTRPDFIQQPQAAAGTENNEAIRMPENPAPETHAAPKRNYRFTALVILCLILLGTTIFMHLQHQHEVAPVSTLNPSPKQKVRNSQERLLQDAFDHALGDTLVLSDSIFKSPVLISDTLRLRKDTLYVIAKGIVLQADSGYKGTAITMLSQSRLLKLDSLQFKGFATAIAISDQALLLKNVTFTNCLIPVQNSIHFPDRKPVNAELMKIGTLKGNTPKTADSKNGAE</sequence>
<dbReference type="InterPro" id="IPR036457">
    <property type="entry name" value="PPM-type-like_dom_sf"/>
</dbReference>
<dbReference type="EMBL" id="LMZQ01000016">
    <property type="protein sequence ID" value="KRT14578.1"/>
    <property type="molecule type" value="Genomic_DNA"/>
</dbReference>
<protein>
    <recommendedName>
        <fullName evidence="1">PPM-type phosphatase domain-containing protein</fullName>
    </recommendedName>
</protein>
<dbReference type="Pfam" id="PF13672">
    <property type="entry name" value="PP2C_2"/>
    <property type="match status" value="1"/>
</dbReference>
<dbReference type="STRING" id="687842.ASU31_18710"/>
<dbReference type="SUPFAM" id="SSF81606">
    <property type="entry name" value="PP2C-like"/>
    <property type="match status" value="1"/>
</dbReference>
<comment type="caution">
    <text evidence="2">The sequence shown here is derived from an EMBL/GenBank/DDBJ whole genome shotgun (WGS) entry which is preliminary data.</text>
</comment>